<name>A0A914PJZ8_9BILA</name>
<protein>
    <submittedName>
        <fullName evidence="2">Uncharacterized protein</fullName>
    </submittedName>
</protein>
<proteinExistence type="predicted"/>
<dbReference type="AlphaFoldDB" id="A0A914PJZ8"/>
<dbReference type="Proteomes" id="UP000887578">
    <property type="component" value="Unplaced"/>
</dbReference>
<reference evidence="2" key="1">
    <citation type="submission" date="2022-11" db="UniProtKB">
        <authorList>
            <consortium name="WormBaseParasite"/>
        </authorList>
    </citation>
    <scope>IDENTIFICATION</scope>
</reference>
<dbReference type="WBParaSite" id="PDA_v2.g18719.t1">
    <property type="protein sequence ID" value="PDA_v2.g18719.t1"/>
    <property type="gene ID" value="PDA_v2.g18719"/>
</dbReference>
<sequence>MQISKYFCFKEFPYMVVKDLAYVRTEWIYCKSKDDFDYEVLDLSNIKKPIWITEGIYCYTEDVSLVSSLLSKVIVCDITNLGFHDQIITLNEFKLLISSGNVTTFSFGFSHVEYENGEIVPIDKIMELIPNVTEFQCYLDNSMLSAFTSETVQNLIKVINPSILKTFCLKNIPETFDFNLFAIFMDKNPLIEYDIHFNIHIADEYSNMLQKFVDKKIATSSKKPFLLKIRFPRQSEESVKYLESLYNFYSDRQNGMH</sequence>
<evidence type="ECO:0000313" key="1">
    <source>
        <dbReference type="Proteomes" id="UP000887578"/>
    </source>
</evidence>
<evidence type="ECO:0000313" key="2">
    <source>
        <dbReference type="WBParaSite" id="PDA_v2.g18719.t1"/>
    </source>
</evidence>
<organism evidence="1 2">
    <name type="scientific">Panagrolaimus davidi</name>
    <dbReference type="NCBI Taxonomy" id="227884"/>
    <lineage>
        <taxon>Eukaryota</taxon>
        <taxon>Metazoa</taxon>
        <taxon>Ecdysozoa</taxon>
        <taxon>Nematoda</taxon>
        <taxon>Chromadorea</taxon>
        <taxon>Rhabditida</taxon>
        <taxon>Tylenchina</taxon>
        <taxon>Panagrolaimomorpha</taxon>
        <taxon>Panagrolaimoidea</taxon>
        <taxon>Panagrolaimidae</taxon>
        <taxon>Panagrolaimus</taxon>
    </lineage>
</organism>
<keyword evidence="1" id="KW-1185">Reference proteome</keyword>
<accession>A0A914PJZ8</accession>